<feature type="domain" description="Multidrug resistance protein MdtA-like alpha-helical hairpin" evidence="4">
    <location>
        <begin position="58"/>
        <end position="119"/>
    </location>
</feature>
<feature type="domain" description="Multidrug resistance protein MdtA-like beta-barrel" evidence="6">
    <location>
        <begin position="156"/>
        <end position="245"/>
    </location>
</feature>
<dbReference type="Gene3D" id="2.40.50.100">
    <property type="match status" value="1"/>
</dbReference>
<reference evidence="9" key="1">
    <citation type="journal article" date="2019" name="Int. J. Syst. Evol. Microbiol.">
        <title>The Global Catalogue of Microorganisms (GCM) 10K type strain sequencing project: providing services to taxonomists for standard genome sequencing and annotation.</title>
        <authorList>
            <consortium name="The Broad Institute Genomics Platform"/>
            <consortium name="The Broad Institute Genome Sequencing Center for Infectious Disease"/>
            <person name="Wu L."/>
            <person name="Ma J."/>
        </authorList>
    </citation>
    <scope>NUCLEOTIDE SEQUENCE [LARGE SCALE GENOMIC DNA]</scope>
    <source>
        <strain evidence="9">JCM 19134</strain>
    </source>
</reference>
<feature type="domain" description="Multidrug resistance protein MdtA-like barrel-sandwich hybrid" evidence="5">
    <location>
        <begin position="24"/>
        <end position="151"/>
    </location>
</feature>
<dbReference type="GO" id="GO:0022857">
    <property type="term" value="F:transmembrane transporter activity"/>
    <property type="evidence" value="ECO:0007669"/>
    <property type="project" value="InterPro"/>
</dbReference>
<gene>
    <name evidence="8" type="ORF">GCM10025791_36790</name>
</gene>
<dbReference type="PANTHER" id="PTHR30158">
    <property type="entry name" value="ACRA/E-RELATED COMPONENT OF DRUG EFFLUX TRANSPORTER"/>
    <property type="match status" value="1"/>
</dbReference>
<dbReference type="Proteomes" id="UP001409585">
    <property type="component" value="Unassembled WGS sequence"/>
</dbReference>
<dbReference type="FunFam" id="2.40.420.20:FF:000001">
    <property type="entry name" value="Efflux RND transporter periplasmic adaptor subunit"/>
    <property type="match status" value="1"/>
</dbReference>
<dbReference type="GO" id="GO:0046677">
    <property type="term" value="P:response to antibiotic"/>
    <property type="evidence" value="ECO:0007669"/>
    <property type="project" value="TreeGrafter"/>
</dbReference>
<dbReference type="Pfam" id="PF25917">
    <property type="entry name" value="BSH_RND"/>
    <property type="match status" value="1"/>
</dbReference>
<protein>
    <submittedName>
        <fullName evidence="8">Efflux RND transporter periplasmic adaptor subunit</fullName>
    </submittedName>
</protein>
<dbReference type="PANTHER" id="PTHR30158:SF3">
    <property type="entry name" value="MULTIDRUG EFFLUX PUMP SUBUNIT ACRA-RELATED"/>
    <property type="match status" value="1"/>
</dbReference>
<feature type="domain" description="Multidrug resistance protein MdtA-like C-terminal permuted SH3" evidence="7">
    <location>
        <begin position="250"/>
        <end position="311"/>
    </location>
</feature>
<dbReference type="InterPro" id="IPR058627">
    <property type="entry name" value="MdtA-like_C"/>
</dbReference>
<dbReference type="InterPro" id="IPR006143">
    <property type="entry name" value="RND_pump_MFP"/>
</dbReference>
<evidence type="ECO:0000256" key="3">
    <source>
        <dbReference type="SAM" id="MobiDB-lite"/>
    </source>
</evidence>
<dbReference type="Gene3D" id="2.40.30.170">
    <property type="match status" value="1"/>
</dbReference>
<dbReference type="AlphaFoldDB" id="A0AAV3U6E7"/>
<dbReference type="Gene3D" id="2.40.420.20">
    <property type="match status" value="1"/>
</dbReference>
<dbReference type="InterPro" id="IPR058626">
    <property type="entry name" value="MdtA-like_b-barrel"/>
</dbReference>
<dbReference type="Gene3D" id="1.10.287.470">
    <property type="entry name" value="Helix hairpin bin"/>
    <property type="match status" value="1"/>
</dbReference>
<name>A0AAV3U6E7_9ALTE</name>
<feature type="region of interest" description="Disordered" evidence="3">
    <location>
        <begin position="323"/>
        <end position="344"/>
    </location>
</feature>
<comment type="similarity">
    <text evidence="2">Belongs to the membrane fusion protein (MFP) (TC 8.A.1) family.</text>
</comment>
<comment type="caution">
    <text evidence="8">The sequence shown here is derived from an EMBL/GenBank/DDBJ whole genome shotgun (WGS) entry which is preliminary data.</text>
</comment>
<keyword evidence="9" id="KW-1185">Reference proteome</keyword>
<evidence type="ECO:0000259" key="5">
    <source>
        <dbReference type="Pfam" id="PF25917"/>
    </source>
</evidence>
<evidence type="ECO:0000259" key="6">
    <source>
        <dbReference type="Pfam" id="PF25944"/>
    </source>
</evidence>
<dbReference type="InterPro" id="IPR058624">
    <property type="entry name" value="MdtA-like_HH"/>
</dbReference>
<evidence type="ECO:0000313" key="8">
    <source>
        <dbReference type="EMBL" id="GAA4952635.1"/>
    </source>
</evidence>
<dbReference type="NCBIfam" id="TIGR01730">
    <property type="entry name" value="RND_mfp"/>
    <property type="match status" value="1"/>
</dbReference>
<proteinExistence type="inferred from homology"/>
<dbReference type="Pfam" id="PF25967">
    <property type="entry name" value="RND-MFP_C"/>
    <property type="match status" value="1"/>
</dbReference>
<dbReference type="SUPFAM" id="SSF111369">
    <property type="entry name" value="HlyD-like secretion proteins"/>
    <property type="match status" value="1"/>
</dbReference>
<evidence type="ECO:0000313" key="9">
    <source>
        <dbReference type="Proteomes" id="UP001409585"/>
    </source>
</evidence>
<organism evidence="8 9">
    <name type="scientific">Halioxenophilus aromaticivorans</name>
    <dbReference type="NCBI Taxonomy" id="1306992"/>
    <lineage>
        <taxon>Bacteria</taxon>
        <taxon>Pseudomonadati</taxon>
        <taxon>Pseudomonadota</taxon>
        <taxon>Gammaproteobacteria</taxon>
        <taxon>Alteromonadales</taxon>
        <taxon>Alteromonadaceae</taxon>
        <taxon>Halioxenophilus</taxon>
    </lineage>
</organism>
<accession>A0AAV3U6E7</accession>
<dbReference type="EMBL" id="BAABLX010000029">
    <property type="protein sequence ID" value="GAA4952635.1"/>
    <property type="molecule type" value="Genomic_DNA"/>
</dbReference>
<dbReference type="InterPro" id="IPR058625">
    <property type="entry name" value="MdtA-like_BSH"/>
</dbReference>
<dbReference type="Pfam" id="PF25876">
    <property type="entry name" value="HH_MFP_RND"/>
    <property type="match status" value="1"/>
</dbReference>
<evidence type="ECO:0000256" key="2">
    <source>
        <dbReference type="ARBA" id="ARBA00009477"/>
    </source>
</evidence>
<evidence type="ECO:0000259" key="4">
    <source>
        <dbReference type="Pfam" id="PF25876"/>
    </source>
</evidence>
<comment type="subcellular location">
    <subcellularLocation>
        <location evidence="1">Cell inner membrane</location>
        <topology evidence="1">Lipid-anchor</topology>
    </subcellularLocation>
</comment>
<dbReference type="GO" id="GO:0005886">
    <property type="term" value="C:plasma membrane"/>
    <property type="evidence" value="ECO:0007669"/>
    <property type="project" value="UniProtKB-SubCell"/>
</dbReference>
<dbReference type="Pfam" id="PF25944">
    <property type="entry name" value="Beta-barrel_RND"/>
    <property type="match status" value="1"/>
</dbReference>
<sequence length="344" mass="37105">MVTLESSPVTLSTTLPGRTVAIKTAEVRPQVEGIIQERFFTQGAEVKAGQALYQIDPATYRAAFNKAQASYNSASATARRYEALVKSNAISRQVYDDAVSTAEQAKADLDSSKVNLEYANIKAPISGVIGRSLVTEGALVTSGQSSYLTTISQLDPIYVDLSESSRELLKLRRDLQQGRLEAVNDHQAAVTLLLEDGTVYSHEGKLGFSEVTVDNGTGSVTLRATFPNPDRALLPGMFVHAKLQKAVQENAILVPQEAIQHDNKGDAWVYVVAEQNKVERRTVELGDMMQGNWLVAKGLSAGDQVVVEGLQMINAGATVAVTEQTPRAEKEPKAALSMTDPSAR</sequence>
<evidence type="ECO:0000259" key="7">
    <source>
        <dbReference type="Pfam" id="PF25967"/>
    </source>
</evidence>
<evidence type="ECO:0000256" key="1">
    <source>
        <dbReference type="ARBA" id="ARBA00004519"/>
    </source>
</evidence>